<dbReference type="PANTHER" id="PTHR48100">
    <property type="entry name" value="BROAD-SPECIFICITY PHOSPHATASE YOR283W-RELATED"/>
    <property type="match status" value="1"/>
</dbReference>
<dbReference type="GO" id="GO:0005737">
    <property type="term" value="C:cytoplasm"/>
    <property type="evidence" value="ECO:0007669"/>
    <property type="project" value="TreeGrafter"/>
</dbReference>
<dbReference type="GO" id="GO:0016791">
    <property type="term" value="F:phosphatase activity"/>
    <property type="evidence" value="ECO:0007669"/>
    <property type="project" value="TreeGrafter"/>
</dbReference>
<dbReference type="InterPro" id="IPR050275">
    <property type="entry name" value="PGM_Phosphatase"/>
</dbReference>
<dbReference type="RefSeq" id="WP_199568007.1">
    <property type="nucleotide sequence ID" value="NZ_JAENBP010000006.1"/>
</dbReference>
<organism evidence="2 3">
    <name type="scientific">Streptococcus zalophi</name>
    <dbReference type="NCBI Taxonomy" id="640031"/>
    <lineage>
        <taxon>Bacteria</taxon>
        <taxon>Bacillati</taxon>
        <taxon>Bacillota</taxon>
        <taxon>Bacilli</taxon>
        <taxon>Lactobacillales</taxon>
        <taxon>Streptococcaceae</taxon>
        <taxon>Streptococcus</taxon>
    </lineage>
</organism>
<dbReference type="SUPFAM" id="SSF53254">
    <property type="entry name" value="Phosphoglycerate mutase-like"/>
    <property type="match status" value="1"/>
</dbReference>
<evidence type="ECO:0000313" key="2">
    <source>
        <dbReference type="EMBL" id="MBJ8350088.1"/>
    </source>
</evidence>
<evidence type="ECO:0000313" key="3">
    <source>
        <dbReference type="Proteomes" id="UP000644875"/>
    </source>
</evidence>
<proteinExistence type="predicted"/>
<dbReference type="SMART" id="SM00855">
    <property type="entry name" value="PGAM"/>
    <property type="match status" value="1"/>
</dbReference>
<reference evidence="2 3" key="1">
    <citation type="journal article" date="2021" name="Int. J. Syst. Evol. Microbiol.">
        <title>Streptococcus vicugnae sp. nov., isolated from faeces of alpacas (Vicugna pacos) and cattle (Bos taurus), Streptococcus zalophi sp. nov., and Streptococcus pacificus sp. nov., isolated from respiratory tract of California sea lions (Zalophus californianus).</title>
        <authorList>
            <person name="Volokhov D.V."/>
            <person name="Zagorodnyaya T.A."/>
            <person name="Shen Z."/>
            <person name="Blom J."/>
            <person name="Furtak V.A."/>
            <person name="Eisenberg T."/>
            <person name="Fan P."/>
            <person name="Jeong K.C."/>
            <person name="Gao Y."/>
            <person name="Zhang S."/>
            <person name="Amselle M."/>
        </authorList>
    </citation>
    <scope>NUCLEOTIDE SEQUENCE [LARGE SCALE GENOMIC DNA]</scope>
    <source>
        <strain evidence="3">CSL7508-lung</strain>
    </source>
</reference>
<dbReference type="Pfam" id="PF00300">
    <property type="entry name" value="His_Phos_1"/>
    <property type="match status" value="1"/>
</dbReference>
<accession>A0A934UDW1</accession>
<protein>
    <submittedName>
        <fullName evidence="2">Histidine phosphatase family protein</fullName>
    </submittedName>
</protein>
<gene>
    <name evidence="2" type="ORF">JHK64_05525</name>
</gene>
<name>A0A934UDW1_9STRE</name>
<dbReference type="Gene3D" id="3.40.50.1240">
    <property type="entry name" value="Phosphoglycerate mutase-like"/>
    <property type="match status" value="1"/>
</dbReference>
<dbReference type="AlphaFoldDB" id="A0A934UDW1"/>
<comment type="caution">
    <text evidence="2">The sequence shown here is derived from an EMBL/GenBank/DDBJ whole genome shotgun (WGS) entry which is preliminary data.</text>
</comment>
<dbReference type="EMBL" id="JAENBP010000006">
    <property type="protein sequence ID" value="MBJ8350088.1"/>
    <property type="molecule type" value="Genomic_DNA"/>
</dbReference>
<sequence>MNEQLTTIYFIRHGQPNFDNHDDSLRKLTRKGLQDSKLVTMFLKDKAIHSIYSSPYKRAIETIENFANQQQMTITTETLFRERKIDDVWIENFNQFSKRQWQDFNYKLHNGESLNDVSRRMLIGLDKILKNEKGNTIVIASHGTAISSLIHHFSKDFTYHSFEQIKSLMPFVAEFIFKDKTCLSIKVYNLFTGEIYDYPII</sequence>
<dbReference type="CDD" id="cd07067">
    <property type="entry name" value="HP_PGM_like"/>
    <property type="match status" value="1"/>
</dbReference>
<dbReference type="PANTHER" id="PTHR48100:SF59">
    <property type="entry name" value="ADENOSYLCOBALAMIN_ALPHA-RIBAZOLE PHOSPHATASE"/>
    <property type="match status" value="1"/>
</dbReference>
<dbReference type="Proteomes" id="UP000644875">
    <property type="component" value="Unassembled WGS sequence"/>
</dbReference>
<feature type="site" description="Transition state stabilizer" evidence="1">
    <location>
        <position position="142"/>
    </location>
</feature>
<dbReference type="InterPro" id="IPR013078">
    <property type="entry name" value="His_Pase_superF_clade-1"/>
</dbReference>
<keyword evidence="3" id="KW-1185">Reference proteome</keyword>
<dbReference type="InterPro" id="IPR029033">
    <property type="entry name" value="His_PPase_superfam"/>
</dbReference>
<evidence type="ECO:0000256" key="1">
    <source>
        <dbReference type="PIRSR" id="PIRSR613078-3"/>
    </source>
</evidence>